<feature type="transmembrane region" description="Helical" evidence="1">
    <location>
        <begin position="6"/>
        <end position="23"/>
    </location>
</feature>
<name>A0ABV2ABN4_9GAMM</name>
<evidence type="ECO:0000313" key="2">
    <source>
        <dbReference type="EMBL" id="MES0874640.1"/>
    </source>
</evidence>
<protein>
    <submittedName>
        <fullName evidence="2">Uncharacterized protein</fullName>
    </submittedName>
</protein>
<reference evidence="2 3" key="1">
    <citation type="submission" date="2024-06" db="EMBL/GenBank/DDBJ databases">
        <authorList>
            <person name="Li Z."/>
            <person name="Jiang Y."/>
        </authorList>
    </citation>
    <scope>NUCLEOTIDE SEQUENCE [LARGE SCALE GENOMIC DNA]</scope>
    <source>
        <strain evidence="2 3">HSW-8</strain>
    </source>
</reference>
<evidence type="ECO:0000313" key="3">
    <source>
        <dbReference type="Proteomes" id="UP001465331"/>
    </source>
</evidence>
<keyword evidence="1" id="KW-0812">Transmembrane</keyword>
<accession>A0ABV2ABN4</accession>
<evidence type="ECO:0000256" key="1">
    <source>
        <dbReference type="SAM" id="Phobius"/>
    </source>
</evidence>
<sequence length="60" mass="6445">MNERRSGGGSAAALLIVLPFWLLGRRVEKRWCRVGAVPRAASCEPVSAHGITGIGTRERA</sequence>
<organism evidence="2 3">
    <name type="scientific">Sinimarinibacterium thermocellulolyticum</name>
    <dbReference type="NCBI Taxonomy" id="3170016"/>
    <lineage>
        <taxon>Bacteria</taxon>
        <taxon>Pseudomonadati</taxon>
        <taxon>Pseudomonadota</taxon>
        <taxon>Gammaproteobacteria</taxon>
        <taxon>Nevskiales</taxon>
        <taxon>Nevskiaceae</taxon>
        <taxon>Sinimarinibacterium</taxon>
    </lineage>
</organism>
<comment type="caution">
    <text evidence="2">The sequence shown here is derived from an EMBL/GenBank/DDBJ whole genome shotgun (WGS) entry which is preliminary data.</text>
</comment>
<dbReference type="Proteomes" id="UP001465331">
    <property type="component" value="Unassembled WGS sequence"/>
</dbReference>
<keyword evidence="3" id="KW-1185">Reference proteome</keyword>
<dbReference type="RefSeq" id="WP_352889919.1">
    <property type="nucleotide sequence ID" value="NZ_JBEPIJ010000013.1"/>
</dbReference>
<keyword evidence="1" id="KW-1133">Transmembrane helix</keyword>
<gene>
    <name evidence="2" type="ORF">ABSH63_11570</name>
</gene>
<proteinExistence type="predicted"/>
<keyword evidence="1" id="KW-0472">Membrane</keyword>
<dbReference type="EMBL" id="JBEPIJ010000013">
    <property type="protein sequence ID" value="MES0874640.1"/>
    <property type="molecule type" value="Genomic_DNA"/>
</dbReference>